<keyword evidence="2" id="KW-0732">Signal</keyword>
<feature type="transmembrane region" description="Helical" evidence="1">
    <location>
        <begin position="194"/>
        <end position="215"/>
    </location>
</feature>
<organism evidence="4 5">
    <name type="scientific">Stylonychia lemnae</name>
    <name type="common">Ciliate</name>
    <dbReference type="NCBI Taxonomy" id="5949"/>
    <lineage>
        <taxon>Eukaryota</taxon>
        <taxon>Sar</taxon>
        <taxon>Alveolata</taxon>
        <taxon>Ciliophora</taxon>
        <taxon>Intramacronucleata</taxon>
        <taxon>Spirotrichea</taxon>
        <taxon>Stichotrichia</taxon>
        <taxon>Sporadotrichida</taxon>
        <taxon>Oxytrichidae</taxon>
        <taxon>Stylonychinae</taxon>
        <taxon>Stylonychia</taxon>
    </lineage>
</organism>
<protein>
    <recommendedName>
        <fullName evidence="3">DOMON domain-containing protein</fullName>
    </recommendedName>
</protein>
<feature type="transmembrane region" description="Helical" evidence="1">
    <location>
        <begin position="227"/>
        <end position="246"/>
    </location>
</feature>
<dbReference type="Proteomes" id="UP000039865">
    <property type="component" value="Unassembled WGS sequence"/>
</dbReference>
<feature type="chain" id="PRO_5001729329" description="DOMON domain-containing protein" evidence="2">
    <location>
        <begin position="25"/>
        <end position="247"/>
    </location>
</feature>
<evidence type="ECO:0000313" key="4">
    <source>
        <dbReference type="EMBL" id="CDW78026.1"/>
    </source>
</evidence>
<keyword evidence="1" id="KW-0812">Transmembrane</keyword>
<feature type="domain" description="DOMON" evidence="3">
    <location>
        <begin position="60"/>
        <end position="152"/>
    </location>
</feature>
<gene>
    <name evidence="4" type="primary">Contig218.g255</name>
    <name evidence="4" type="ORF">STYLEM_6996</name>
</gene>
<dbReference type="Gene3D" id="2.60.40.1210">
    <property type="entry name" value="Cellobiose dehydrogenase, cytochrome domain"/>
    <property type="match status" value="1"/>
</dbReference>
<dbReference type="SUPFAM" id="SSF49344">
    <property type="entry name" value="CBD9-like"/>
    <property type="match status" value="1"/>
</dbReference>
<evidence type="ECO:0000256" key="2">
    <source>
        <dbReference type="SAM" id="SignalP"/>
    </source>
</evidence>
<dbReference type="AlphaFoldDB" id="A0A078A829"/>
<keyword evidence="1" id="KW-1133">Transmembrane helix</keyword>
<dbReference type="InterPro" id="IPR005018">
    <property type="entry name" value="DOMON_domain"/>
</dbReference>
<feature type="signal peptide" evidence="2">
    <location>
        <begin position="1"/>
        <end position="24"/>
    </location>
</feature>
<proteinExistence type="predicted"/>
<dbReference type="SMART" id="SM00664">
    <property type="entry name" value="DoH"/>
    <property type="match status" value="1"/>
</dbReference>
<evidence type="ECO:0000259" key="3">
    <source>
        <dbReference type="SMART" id="SM00664"/>
    </source>
</evidence>
<name>A0A078A829_STYLE</name>
<accession>A0A078A829</accession>
<sequence>MQYPNLRALLLATQLLGFVNHISAADSKALTVSLGNSQLTMEMSGQSEIIFTAEVPMKTWFGISFGGGMEGKNLMIFQSFDDENEPVVQSFYSTETWTPYDKEPQFILNSKVTKNDKTSTISFTRKLAPDDPNGKTIQIKQGTEIKMSFASNSNTREYDGKKHNKAGDWSFTVLDDGTILYGGYLKVFWKVNKVVHIISGTSILIITMTMGLLAIKKSGWIIEIGWHHIMGFITLLAVDGTLALYLR</sequence>
<dbReference type="InParanoid" id="A0A078A829"/>
<dbReference type="EMBL" id="CCKQ01006706">
    <property type="protein sequence ID" value="CDW78026.1"/>
    <property type="molecule type" value="Genomic_DNA"/>
</dbReference>
<dbReference type="CDD" id="cd09631">
    <property type="entry name" value="DOMON_DOH"/>
    <property type="match status" value="1"/>
</dbReference>
<dbReference type="Pfam" id="PF03351">
    <property type="entry name" value="DOMON"/>
    <property type="match status" value="1"/>
</dbReference>
<keyword evidence="5" id="KW-1185">Reference proteome</keyword>
<evidence type="ECO:0000256" key="1">
    <source>
        <dbReference type="SAM" id="Phobius"/>
    </source>
</evidence>
<dbReference type="InterPro" id="IPR045266">
    <property type="entry name" value="DOH_DOMON"/>
</dbReference>
<evidence type="ECO:0000313" key="5">
    <source>
        <dbReference type="Proteomes" id="UP000039865"/>
    </source>
</evidence>
<keyword evidence="1" id="KW-0472">Membrane</keyword>
<reference evidence="4 5" key="1">
    <citation type="submission" date="2014-06" db="EMBL/GenBank/DDBJ databases">
        <authorList>
            <person name="Swart Estienne"/>
        </authorList>
    </citation>
    <scope>NUCLEOTIDE SEQUENCE [LARGE SCALE GENOMIC DNA]</scope>
    <source>
        <strain evidence="4 5">130c</strain>
    </source>
</reference>